<dbReference type="Pfam" id="PF00892">
    <property type="entry name" value="EamA"/>
    <property type="match status" value="1"/>
</dbReference>
<evidence type="ECO:0000313" key="11">
    <source>
        <dbReference type="Proteomes" id="UP000575898"/>
    </source>
</evidence>
<dbReference type="PANTHER" id="PTHR22911">
    <property type="entry name" value="ACYL-MALONYL CONDENSING ENZYME-RELATED"/>
    <property type="match status" value="1"/>
</dbReference>
<dbReference type="InterPro" id="IPR004626">
    <property type="entry name" value="RarD"/>
</dbReference>
<evidence type="ECO:0000256" key="2">
    <source>
        <dbReference type="ARBA" id="ARBA00007362"/>
    </source>
</evidence>
<dbReference type="PANTHER" id="PTHR22911:SF137">
    <property type="entry name" value="SOLUTE CARRIER FAMILY 35 MEMBER G2-RELATED"/>
    <property type="match status" value="1"/>
</dbReference>
<dbReference type="SUPFAM" id="SSF103481">
    <property type="entry name" value="Multidrug resistance efflux transporter EmrE"/>
    <property type="match status" value="2"/>
</dbReference>
<comment type="caution">
    <text evidence="10">The sequence shown here is derived from an EMBL/GenBank/DDBJ whole genome shotgun (WGS) entry which is preliminary data.</text>
</comment>
<feature type="transmembrane region" description="Helical" evidence="8">
    <location>
        <begin position="210"/>
        <end position="231"/>
    </location>
</feature>
<proteinExistence type="inferred from homology"/>
<feature type="transmembrane region" description="Helical" evidence="8">
    <location>
        <begin position="243"/>
        <end position="263"/>
    </location>
</feature>
<evidence type="ECO:0000259" key="9">
    <source>
        <dbReference type="Pfam" id="PF00892"/>
    </source>
</evidence>
<feature type="transmembrane region" description="Helical" evidence="8">
    <location>
        <begin position="178"/>
        <end position="198"/>
    </location>
</feature>
<dbReference type="RefSeq" id="WP_343074209.1">
    <property type="nucleotide sequence ID" value="NZ_JACHHY010000006.1"/>
</dbReference>
<comment type="similarity">
    <text evidence="2">Belongs to the EamA transporter family.</text>
</comment>
<keyword evidence="5 8" id="KW-0812">Transmembrane</keyword>
<evidence type="ECO:0000256" key="7">
    <source>
        <dbReference type="ARBA" id="ARBA00023136"/>
    </source>
</evidence>
<dbReference type="InterPro" id="IPR037185">
    <property type="entry name" value="EmrE-like"/>
</dbReference>
<feature type="transmembrane region" description="Helical" evidence="8">
    <location>
        <begin position="103"/>
        <end position="120"/>
    </location>
</feature>
<dbReference type="AlphaFoldDB" id="A0A840MH61"/>
<evidence type="ECO:0000256" key="4">
    <source>
        <dbReference type="ARBA" id="ARBA00022475"/>
    </source>
</evidence>
<feature type="domain" description="EamA" evidence="9">
    <location>
        <begin position="7"/>
        <end position="143"/>
    </location>
</feature>
<keyword evidence="3" id="KW-0813">Transport</keyword>
<feature type="transmembrane region" description="Helical" evidence="8">
    <location>
        <begin position="7"/>
        <end position="26"/>
    </location>
</feature>
<feature type="transmembrane region" description="Helical" evidence="8">
    <location>
        <begin position="71"/>
        <end position="91"/>
    </location>
</feature>
<dbReference type="EMBL" id="JACHHY010000006">
    <property type="protein sequence ID" value="MBB5017988.1"/>
    <property type="molecule type" value="Genomic_DNA"/>
</dbReference>
<keyword evidence="11" id="KW-1185">Reference proteome</keyword>
<evidence type="ECO:0000256" key="8">
    <source>
        <dbReference type="SAM" id="Phobius"/>
    </source>
</evidence>
<evidence type="ECO:0000256" key="5">
    <source>
        <dbReference type="ARBA" id="ARBA00022692"/>
    </source>
</evidence>
<dbReference type="Proteomes" id="UP000575898">
    <property type="component" value="Unassembled WGS sequence"/>
</dbReference>
<protein>
    <submittedName>
        <fullName evidence="10">Chloramphenicol-sensitive protein RarD</fullName>
    </submittedName>
</protein>
<dbReference type="GO" id="GO:0005886">
    <property type="term" value="C:plasma membrane"/>
    <property type="evidence" value="ECO:0007669"/>
    <property type="project" value="UniProtKB-SubCell"/>
</dbReference>
<gene>
    <name evidence="10" type="ORF">HNQ59_001273</name>
</gene>
<feature type="transmembrane region" description="Helical" evidence="8">
    <location>
        <begin position="38"/>
        <end position="59"/>
    </location>
</feature>
<feature type="transmembrane region" description="Helical" evidence="8">
    <location>
        <begin position="127"/>
        <end position="144"/>
    </location>
</feature>
<keyword evidence="7 8" id="KW-0472">Membrane</keyword>
<accession>A0A840MH61</accession>
<dbReference type="InterPro" id="IPR000620">
    <property type="entry name" value="EamA_dom"/>
</dbReference>
<evidence type="ECO:0000256" key="3">
    <source>
        <dbReference type="ARBA" id="ARBA00022448"/>
    </source>
</evidence>
<keyword evidence="4" id="KW-1003">Cell membrane</keyword>
<reference evidence="10 11" key="1">
    <citation type="submission" date="2020-08" db="EMBL/GenBank/DDBJ databases">
        <title>Genomic Encyclopedia of Type Strains, Phase IV (KMG-IV): sequencing the most valuable type-strain genomes for metagenomic binning, comparative biology and taxonomic classification.</title>
        <authorList>
            <person name="Goeker M."/>
        </authorList>
    </citation>
    <scope>NUCLEOTIDE SEQUENCE [LARGE SCALE GENOMIC DNA]</scope>
    <source>
        <strain evidence="10 11">DSM 27165</strain>
    </source>
</reference>
<evidence type="ECO:0000313" key="10">
    <source>
        <dbReference type="EMBL" id="MBB5017988.1"/>
    </source>
</evidence>
<feature type="transmembrane region" description="Helical" evidence="8">
    <location>
        <begin position="150"/>
        <end position="166"/>
    </location>
</feature>
<dbReference type="NCBIfam" id="TIGR00688">
    <property type="entry name" value="rarD"/>
    <property type="match status" value="1"/>
</dbReference>
<evidence type="ECO:0000256" key="1">
    <source>
        <dbReference type="ARBA" id="ARBA00004651"/>
    </source>
</evidence>
<comment type="subcellular location">
    <subcellularLocation>
        <location evidence="1">Cell membrane</location>
        <topology evidence="1">Multi-pass membrane protein</topology>
    </subcellularLocation>
</comment>
<sequence length="297" mass="32450">MPQQSRLGLLFAFGAYFCWGLFPLYWKPLQHVPALEILAHRVAWSLLLLAGVLTIRRHWSWLDGAVRTPRVLGGFLASSVLLSVNWFIYIWAVNAGHVVESSLGYFINPLISVLLGSLVLHERLRTAQLLAVSIAALGVIWLTVSLGKLPWIALALAVSFGMYGLLRKVASLGSLEGLSLETMLIGGPAVGFLLWSEWQGSGHFAHVDAFTNAMLLGSGVVTAIPLLLFGAGARQLTLTTLGLMQYIAPTLQFLIGVFVYHEPFNQDKLVGFGLIWLALLLFSGEGLWRSRKLAMAG</sequence>
<organism evidence="10 11">
    <name type="scientific">Chitinivorax tropicus</name>
    <dbReference type="NCBI Taxonomy" id="714531"/>
    <lineage>
        <taxon>Bacteria</taxon>
        <taxon>Pseudomonadati</taxon>
        <taxon>Pseudomonadota</taxon>
        <taxon>Betaproteobacteria</taxon>
        <taxon>Chitinivorax</taxon>
    </lineage>
</organism>
<feature type="transmembrane region" description="Helical" evidence="8">
    <location>
        <begin position="269"/>
        <end position="288"/>
    </location>
</feature>
<keyword evidence="6 8" id="KW-1133">Transmembrane helix</keyword>
<name>A0A840MH61_9PROT</name>
<evidence type="ECO:0000256" key="6">
    <source>
        <dbReference type="ARBA" id="ARBA00022989"/>
    </source>
</evidence>